<dbReference type="EMBL" id="BK015520">
    <property type="protein sequence ID" value="DAE10784.1"/>
    <property type="molecule type" value="Genomic_DNA"/>
</dbReference>
<name>A0A8S5PVJ4_9CAUD</name>
<reference evidence="1" key="1">
    <citation type="journal article" date="2021" name="Proc. Natl. Acad. Sci. U.S.A.">
        <title>A Catalog of Tens of Thousands of Viruses from Human Metagenomes Reveals Hidden Associations with Chronic Diseases.</title>
        <authorList>
            <person name="Tisza M.J."/>
            <person name="Buck C.B."/>
        </authorList>
    </citation>
    <scope>NUCLEOTIDE SEQUENCE</scope>
    <source>
        <strain evidence="1">CtRNB7</strain>
    </source>
</reference>
<organism evidence="1">
    <name type="scientific">Siphoviridae sp. ctRNB7</name>
    <dbReference type="NCBI Taxonomy" id="2825502"/>
    <lineage>
        <taxon>Viruses</taxon>
        <taxon>Duplodnaviria</taxon>
        <taxon>Heunggongvirae</taxon>
        <taxon>Uroviricota</taxon>
        <taxon>Caudoviricetes</taxon>
    </lineage>
</organism>
<sequence length="41" mass="4536">MLAVSRMSYTTNEEPLPIISAVLFLKSGNLKKITITHGTLF</sequence>
<protein>
    <submittedName>
        <fullName evidence="1">Uncharacterized protein</fullName>
    </submittedName>
</protein>
<evidence type="ECO:0000313" key="1">
    <source>
        <dbReference type="EMBL" id="DAE10784.1"/>
    </source>
</evidence>
<accession>A0A8S5PVJ4</accession>
<proteinExistence type="predicted"/>